<dbReference type="Proteomes" id="UP000652761">
    <property type="component" value="Unassembled WGS sequence"/>
</dbReference>
<organism evidence="3 4">
    <name type="scientific">Colocasia esculenta</name>
    <name type="common">Wild taro</name>
    <name type="synonym">Arum esculentum</name>
    <dbReference type="NCBI Taxonomy" id="4460"/>
    <lineage>
        <taxon>Eukaryota</taxon>
        <taxon>Viridiplantae</taxon>
        <taxon>Streptophyta</taxon>
        <taxon>Embryophyta</taxon>
        <taxon>Tracheophyta</taxon>
        <taxon>Spermatophyta</taxon>
        <taxon>Magnoliopsida</taxon>
        <taxon>Liliopsida</taxon>
        <taxon>Araceae</taxon>
        <taxon>Aroideae</taxon>
        <taxon>Colocasieae</taxon>
        <taxon>Colocasia</taxon>
    </lineage>
</organism>
<feature type="transmembrane region" description="Helical" evidence="1">
    <location>
        <begin position="68"/>
        <end position="94"/>
    </location>
</feature>
<feature type="signal peptide" evidence="2">
    <location>
        <begin position="1"/>
        <end position="23"/>
    </location>
</feature>
<dbReference type="AlphaFoldDB" id="A0A843W5T3"/>
<gene>
    <name evidence="3" type="ORF">Taro_033054</name>
</gene>
<keyword evidence="1" id="KW-0472">Membrane</keyword>
<protein>
    <submittedName>
        <fullName evidence="3">Uncharacterized protein</fullName>
    </submittedName>
</protein>
<keyword evidence="1" id="KW-1133">Transmembrane helix</keyword>
<keyword evidence="2" id="KW-0732">Signal</keyword>
<keyword evidence="1" id="KW-0812">Transmembrane</keyword>
<reference evidence="3" key="1">
    <citation type="submission" date="2017-07" db="EMBL/GenBank/DDBJ databases">
        <title>Taro Niue Genome Assembly and Annotation.</title>
        <authorList>
            <person name="Atibalentja N."/>
            <person name="Keating K."/>
            <person name="Fields C.J."/>
        </authorList>
    </citation>
    <scope>NUCLEOTIDE SEQUENCE</scope>
    <source>
        <strain evidence="3">Niue_2</strain>
        <tissue evidence="3">Leaf</tissue>
    </source>
</reference>
<feature type="chain" id="PRO_5032270793" evidence="2">
    <location>
        <begin position="24"/>
        <end position="159"/>
    </location>
</feature>
<evidence type="ECO:0000256" key="2">
    <source>
        <dbReference type="SAM" id="SignalP"/>
    </source>
</evidence>
<accession>A0A843W5T3</accession>
<name>A0A843W5T3_COLES</name>
<dbReference type="EMBL" id="NMUH01002494">
    <property type="protein sequence ID" value="MQM00325.1"/>
    <property type="molecule type" value="Genomic_DNA"/>
</dbReference>
<evidence type="ECO:0000313" key="3">
    <source>
        <dbReference type="EMBL" id="MQM00325.1"/>
    </source>
</evidence>
<evidence type="ECO:0000256" key="1">
    <source>
        <dbReference type="SAM" id="Phobius"/>
    </source>
</evidence>
<proteinExistence type="predicted"/>
<comment type="caution">
    <text evidence="3">The sequence shown here is derived from an EMBL/GenBank/DDBJ whole genome shotgun (WGS) entry which is preliminary data.</text>
</comment>
<keyword evidence="4" id="KW-1185">Reference proteome</keyword>
<sequence>MLTAAISTTWALLPCWWWEVCCAVPHLLFAFSSPPYVTSSSFETGGELLFVMLVVQGSWLHQHLGASLIRLFSLVSSMMVTLLSLPAALFMFFVRLLAEGQIGINPIAVDVVSASTPWTPTLIPASTDVDANLYDLHALQSPEFREQATPTIGELSPTV</sequence>
<evidence type="ECO:0000313" key="4">
    <source>
        <dbReference type="Proteomes" id="UP000652761"/>
    </source>
</evidence>